<feature type="transmembrane region" description="Helical" evidence="5">
    <location>
        <begin position="141"/>
        <end position="164"/>
    </location>
</feature>
<sequence>MRYAGVNRLFTLACFSMPPVVGSATSVVWHGGALWCVFEVLSGRRRLSPDSAMRWIAMLMLLYVAANLIAFLVNDPSWQSVYKLLPLATFALFPFSYSIWTIADREDVAQAALLGSVIASFGALIFAFVQSEFLGLRAEGGAGNALVFADVACLAGLTCLAGGLILDSKKALFLLLAFAAAFGAVLLSESRSVWLVMIVLAFLQLFIFRARVFTVLRGHVLALLGVALLLLVLTSGLIVSRFDALWQNVDRLMAGGDYNTSIGLRVALWESGVRLFAESPIFGHGMQNTSALIKEYVLRDFGLEVGFTHFHNGFMTIFIEGGIVAGCAVIAMFAVITVYAIKSLGNKEDPLARLGGAMLLMLAAVYAGGGSVNVMFGHDILDTVFMVFLIVGLFLARGTSRLTDADRAERP</sequence>
<feature type="transmembrane region" description="Helical" evidence="5">
    <location>
        <begin position="193"/>
        <end position="208"/>
    </location>
</feature>
<dbReference type="PANTHER" id="PTHR37422">
    <property type="entry name" value="TEICHURONIC ACID BIOSYNTHESIS PROTEIN TUAE"/>
    <property type="match status" value="1"/>
</dbReference>
<keyword evidence="2 5" id="KW-0812">Transmembrane</keyword>
<evidence type="ECO:0000256" key="1">
    <source>
        <dbReference type="ARBA" id="ARBA00004141"/>
    </source>
</evidence>
<protein>
    <submittedName>
        <fullName evidence="7">O-antigen ligase family protein</fullName>
    </submittedName>
</protein>
<dbReference type="PANTHER" id="PTHR37422:SF13">
    <property type="entry name" value="LIPOPOLYSACCHARIDE BIOSYNTHESIS PROTEIN PA4999-RELATED"/>
    <property type="match status" value="1"/>
</dbReference>
<organism evidence="7 8">
    <name type="scientific">Nitratireductor aquimarinus</name>
    <dbReference type="NCBI Taxonomy" id="889300"/>
    <lineage>
        <taxon>Bacteria</taxon>
        <taxon>Pseudomonadati</taxon>
        <taxon>Pseudomonadota</taxon>
        <taxon>Alphaproteobacteria</taxon>
        <taxon>Hyphomicrobiales</taxon>
        <taxon>Phyllobacteriaceae</taxon>
        <taxon>Nitratireductor</taxon>
    </lineage>
</organism>
<feature type="transmembrane region" description="Helical" evidence="5">
    <location>
        <begin position="317"/>
        <end position="339"/>
    </location>
</feature>
<dbReference type="GO" id="GO:0016874">
    <property type="term" value="F:ligase activity"/>
    <property type="evidence" value="ECO:0007669"/>
    <property type="project" value="UniProtKB-KW"/>
</dbReference>
<keyword evidence="3 5" id="KW-1133">Transmembrane helix</keyword>
<keyword evidence="7" id="KW-0436">Ligase</keyword>
<feature type="transmembrane region" description="Helical" evidence="5">
    <location>
        <begin position="375"/>
        <end position="396"/>
    </location>
</feature>
<feature type="transmembrane region" description="Helical" evidence="5">
    <location>
        <begin position="110"/>
        <end position="129"/>
    </location>
</feature>
<dbReference type="InterPro" id="IPR007016">
    <property type="entry name" value="O-antigen_ligase-rel_domated"/>
</dbReference>
<keyword evidence="8" id="KW-1185">Reference proteome</keyword>
<evidence type="ECO:0000256" key="5">
    <source>
        <dbReference type="SAM" id="Phobius"/>
    </source>
</evidence>
<dbReference type="RefSeq" id="WP_317561858.1">
    <property type="nucleotide sequence ID" value="NZ_JAWLIP010000007.1"/>
</dbReference>
<dbReference type="Pfam" id="PF04932">
    <property type="entry name" value="Wzy_C"/>
    <property type="match status" value="1"/>
</dbReference>
<feature type="transmembrane region" description="Helical" evidence="5">
    <location>
        <begin position="20"/>
        <end position="41"/>
    </location>
</feature>
<evidence type="ECO:0000256" key="4">
    <source>
        <dbReference type="ARBA" id="ARBA00023136"/>
    </source>
</evidence>
<feature type="domain" description="O-antigen ligase-related" evidence="6">
    <location>
        <begin position="176"/>
        <end position="326"/>
    </location>
</feature>
<evidence type="ECO:0000256" key="2">
    <source>
        <dbReference type="ARBA" id="ARBA00022692"/>
    </source>
</evidence>
<evidence type="ECO:0000259" key="6">
    <source>
        <dbReference type="Pfam" id="PF04932"/>
    </source>
</evidence>
<dbReference type="Proteomes" id="UP001185659">
    <property type="component" value="Unassembled WGS sequence"/>
</dbReference>
<evidence type="ECO:0000313" key="8">
    <source>
        <dbReference type="Proteomes" id="UP001185659"/>
    </source>
</evidence>
<feature type="transmembrane region" description="Helical" evidence="5">
    <location>
        <begin position="171"/>
        <end position="187"/>
    </location>
</feature>
<feature type="transmembrane region" description="Helical" evidence="5">
    <location>
        <begin position="220"/>
        <end position="239"/>
    </location>
</feature>
<comment type="subcellular location">
    <subcellularLocation>
        <location evidence="1">Membrane</location>
        <topology evidence="1">Multi-pass membrane protein</topology>
    </subcellularLocation>
</comment>
<proteinExistence type="predicted"/>
<comment type="caution">
    <text evidence="7">The sequence shown here is derived from an EMBL/GenBank/DDBJ whole genome shotgun (WGS) entry which is preliminary data.</text>
</comment>
<keyword evidence="4 5" id="KW-0472">Membrane</keyword>
<feature type="transmembrane region" description="Helical" evidence="5">
    <location>
        <begin position="84"/>
        <end position="103"/>
    </location>
</feature>
<evidence type="ECO:0000256" key="3">
    <source>
        <dbReference type="ARBA" id="ARBA00022989"/>
    </source>
</evidence>
<dbReference type="EMBL" id="JAWLIP010000007">
    <property type="protein sequence ID" value="MDV6227660.1"/>
    <property type="molecule type" value="Genomic_DNA"/>
</dbReference>
<evidence type="ECO:0000313" key="7">
    <source>
        <dbReference type="EMBL" id="MDV6227660.1"/>
    </source>
</evidence>
<feature type="transmembrane region" description="Helical" evidence="5">
    <location>
        <begin position="351"/>
        <end position="369"/>
    </location>
</feature>
<feature type="transmembrane region" description="Helical" evidence="5">
    <location>
        <begin position="53"/>
        <end position="72"/>
    </location>
</feature>
<dbReference type="InterPro" id="IPR051533">
    <property type="entry name" value="WaaL-like"/>
</dbReference>
<accession>A0ABU4AN37</accession>
<gene>
    <name evidence="7" type="ORF">R2G56_15280</name>
</gene>
<name>A0ABU4AN37_9HYPH</name>
<reference evidence="7 8" key="1">
    <citation type="submission" date="2023-10" db="EMBL/GenBank/DDBJ databases">
        <authorList>
            <person name="Venkata Ramana C."/>
            <person name="Sasikala C."/>
            <person name="Dhurka M."/>
        </authorList>
    </citation>
    <scope>NUCLEOTIDE SEQUENCE [LARGE SCALE GENOMIC DNA]</scope>
    <source>
        <strain evidence="7 8">KCTC 32151</strain>
    </source>
</reference>